<dbReference type="Proteomes" id="UP000217083">
    <property type="component" value="Unassembled WGS sequence"/>
</dbReference>
<comment type="caution">
    <text evidence="2">The sequence shown here is derived from an EMBL/GenBank/DDBJ whole genome shotgun (WGS) entry which is preliminary data.</text>
</comment>
<evidence type="ECO:0000256" key="1">
    <source>
        <dbReference type="SAM" id="MobiDB-lite"/>
    </source>
</evidence>
<gene>
    <name evidence="2" type="ORF">CIB95_10960</name>
</gene>
<reference evidence="3" key="1">
    <citation type="submission" date="2017-08" db="EMBL/GenBank/DDBJ databases">
        <authorList>
            <person name="Huang Z."/>
        </authorList>
    </citation>
    <scope>NUCLEOTIDE SEQUENCE [LARGE SCALE GENOMIC DNA]</scope>
    <source>
        <strain evidence="3">SA5d-4</strain>
    </source>
</reference>
<reference evidence="2 3" key="2">
    <citation type="submission" date="2017-09" db="EMBL/GenBank/DDBJ databases">
        <title>Bacillus patelloidae sp. nov., isolated from the intestinal tract of a marine limpet.</title>
        <authorList>
            <person name="Liu R."/>
            <person name="Dong C."/>
            <person name="Shao Z."/>
        </authorList>
    </citation>
    <scope>NUCLEOTIDE SEQUENCE [LARGE SCALE GENOMIC DNA]</scope>
    <source>
        <strain evidence="2 3">SA5d-4</strain>
    </source>
</reference>
<evidence type="ECO:0000313" key="2">
    <source>
        <dbReference type="EMBL" id="OZM56732.1"/>
    </source>
</evidence>
<evidence type="ECO:0008006" key="4">
    <source>
        <dbReference type="Google" id="ProtNLM"/>
    </source>
</evidence>
<feature type="region of interest" description="Disordered" evidence="1">
    <location>
        <begin position="1"/>
        <end position="25"/>
    </location>
</feature>
<protein>
    <recommendedName>
        <fullName evidence="4">YwhD family protein</fullName>
    </recommendedName>
</protein>
<dbReference type="InterPro" id="IPR014852">
    <property type="entry name" value="YwhD"/>
</dbReference>
<feature type="compositionally biased region" description="Basic and acidic residues" evidence="1">
    <location>
        <begin position="1"/>
        <end position="10"/>
    </location>
</feature>
<evidence type="ECO:0000313" key="3">
    <source>
        <dbReference type="Proteomes" id="UP000217083"/>
    </source>
</evidence>
<dbReference type="Pfam" id="PF08741">
    <property type="entry name" value="YwhD"/>
    <property type="match status" value="1"/>
</dbReference>
<accession>A0A263BT30</accession>
<sequence length="179" mass="20027">MDLLNNDDKNKKKKGNGFTIITNDPTDGHGGFGSGSAGVLSLSNMSPVIVDTEDGDAYIDMGAMHARSAVEKRIKFLPNREEVPNGKLYWLVWVQVERKEDGPYYAGVASCEMRIDESIRRGYKSLPEHVNNMDKALKGKIIVDHMDEKSKKILADFLKGYDESMWDRSSEQLKADLIG</sequence>
<proteinExistence type="predicted"/>
<name>A0A263BT30_9BACI</name>
<organism evidence="2 3">
    <name type="scientific">Lottiidibacillus patelloidae</name>
    <dbReference type="NCBI Taxonomy" id="2670334"/>
    <lineage>
        <taxon>Bacteria</taxon>
        <taxon>Bacillati</taxon>
        <taxon>Bacillota</taxon>
        <taxon>Bacilli</taxon>
        <taxon>Bacillales</taxon>
        <taxon>Bacillaceae</taxon>
        <taxon>Lottiidibacillus</taxon>
    </lineage>
</organism>
<dbReference type="AlphaFoldDB" id="A0A263BT30"/>
<dbReference type="RefSeq" id="WP_094925094.1">
    <property type="nucleotide sequence ID" value="NZ_NPIA01000005.1"/>
</dbReference>
<keyword evidence="3" id="KW-1185">Reference proteome</keyword>
<dbReference type="EMBL" id="NPIA01000005">
    <property type="protein sequence ID" value="OZM56732.1"/>
    <property type="molecule type" value="Genomic_DNA"/>
</dbReference>